<organism evidence="2 3">
    <name type="scientific">Candidatus Egerieicola faecale</name>
    <dbReference type="NCBI Taxonomy" id="2840774"/>
    <lineage>
        <taxon>Bacteria</taxon>
        <taxon>Bacillati</taxon>
        <taxon>Bacillota</taxon>
        <taxon>Clostridia</taxon>
        <taxon>Eubacteriales</taxon>
        <taxon>Oscillospiraceae</taxon>
        <taxon>Oscillospiraceae incertae sedis</taxon>
        <taxon>Candidatus Egerieicola</taxon>
    </lineage>
</organism>
<feature type="transmembrane region" description="Helical" evidence="1">
    <location>
        <begin position="118"/>
        <end position="138"/>
    </location>
</feature>
<proteinExistence type="predicted"/>
<evidence type="ECO:0000313" key="3">
    <source>
        <dbReference type="Proteomes" id="UP000824082"/>
    </source>
</evidence>
<keyword evidence="1" id="KW-0472">Membrane</keyword>
<feature type="transmembrane region" description="Helical" evidence="1">
    <location>
        <begin position="6"/>
        <end position="25"/>
    </location>
</feature>
<dbReference type="EMBL" id="DVMX01000094">
    <property type="protein sequence ID" value="HIU41846.1"/>
    <property type="molecule type" value="Genomic_DNA"/>
</dbReference>
<feature type="transmembrane region" description="Helical" evidence="1">
    <location>
        <begin position="159"/>
        <end position="180"/>
    </location>
</feature>
<name>A0A9D1LKB0_9FIRM</name>
<comment type="caution">
    <text evidence="2">The sequence shown here is derived from an EMBL/GenBank/DDBJ whole genome shotgun (WGS) entry which is preliminary data.</text>
</comment>
<dbReference type="AlphaFoldDB" id="A0A9D1LKB0"/>
<protein>
    <submittedName>
        <fullName evidence="2">CvpA family protein</fullName>
    </submittedName>
</protein>
<accession>A0A9D1LKB0</accession>
<dbReference type="Proteomes" id="UP000824082">
    <property type="component" value="Unassembled WGS sequence"/>
</dbReference>
<keyword evidence="1" id="KW-1133">Transmembrane helix</keyword>
<feature type="transmembrane region" description="Helical" evidence="1">
    <location>
        <begin position="32"/>
        <end position="50"/>
    </location>
</feature>
<keyword evidence="1" id="KW-0812">Transmembrane</keyword>
<evidence type="ECO:0000313" key="2">
    <source>
        <dbReference type="EMBL" id="HIU41846.1"/>
    </source>
</evidence>
<gene>
    <name evidence="2" type="ORF">IAD19_04760</name>
</gene>
<reference evidence="2" key="1">
    <citation type="submission" date="2020-10" db="EMBL/GenBank/DDBJ databases">
        <authorList>
            <person name="Gilroy R."/>
        </authorList>
    </citation>
    <scope>NUCLEOTIDE SEQUENCE</scope>
    <source>
        <strain evidence="2">4509</strain>
    </source>
</reference>
<sequence>MSWMFSLIFDGIALLIFIAVIIGYAKKGFAGALVHLVGYFVACAGAWLLSDWLSPLIAEWFRPAISQQVENALVQWQTDGTIQQAGGFFTWLQQLTGLEFSADSTAQAVTDMIVQTGLTLLISMILWLVLFSVLMILVRCISGKLRLINRIPVIGTANSFLGGLLGAAIGFIWVWLYVLLMRLVVPAVLGNDAQIGLQESILCGNIIYWTQW</sequence>
<evidence type="ECO:0000256" key="1">
    <source>
        <dbReference type="SAM" id="Phobius"/>
    </source>
</evidence>
<reference evidence="2" key="2">
    <citation type="journal article" date="2021" name="PeerJ">
        <title>Extensive microbial diversity within the chicken gut microbiome revealed by metagenomics and culture.</title>
        <authorList>
            <person name="Gilroy R."/>
            <person name="Ravi A."/>
            <person name="Getino M."/>
            <person name="Pursley I."/>
            <person name="Horton D.L."/>
            <person name="Alikhan N.F."/>
            <person name="Baker D."/>
            <person name="Gharbi K."/>
            <person name="Hall N."/>
            <person name="Watson M."/>
            <person name="Adriaenssens E.M."/>
            <person name="Foster-Nyarko E."/>
            <person name="Jarju S."/>
            <person name="Secka A."/>
            <person name="Antonio M."/>
            <person name="Oren A."/>
            <person name="Chaudhuri R.R."/>
            <person name="La Ragione R."/>
            <person name="Hildebrand F."/>
            <person name="Pallen M.J."/>
        </authorList>
    </citation>
    <scope>NUCLEOTIDE SEQUENCE</scope>
    <source>
        <strain evidence="2">4509</strain>
    </source>
</reference>